<evidence type="ECO:0000256" key="2">
    <source>
        <dbReference type="ARBA" id="ARBA00022840"/>
    </source>
</evidence>
<dbReference type="Pfam" id="PF07724">
    <property type="entry name" value="AAA_2"/>
    <property type="match status" value="1"/>
</dbReference>
<dbReference type="AlphaFoldDB" id="A0A5J5EZE2"/>
<dbReference type="SMART" id="SM00248">
    <property type="entry name" value="ANK"/>
    <property type="match status" value="2"/>
</dbReference>
<feature type="repeat" description="ANK" evidence="3">
    <location>
        <begin position="134"/>
        <end position="166"/>
    </location>
</feature>
<dbReference type="Gene3D" id="1.25.40.20">
    <property type="entry name" value="Ankyrin repeat-containing domain"/>
    <property type="match status" value="1"/>
</dbReference>
<keyword evidence="3" id="KW-0040">ANK repeat</keyword>
<keyword evidence="2" id="KW-0067">ATP-binding</keyword>
<name>A0A5J5EZE2_9PEZI</name>
<dbReference type="PANTHER" id="PTHR11638:SF18">
    <property type="entry name" value="HEAT SHOCK PROTEIN 104"/>
    <property type="match status" value="1"/>
</dbReference>
<evidence type="ECO:0000259" key="4">
    <source>
        <dbReference type="SMART" id="SM00382"/>
    </source>
</evidence>
<dbReference type="InterPro" id="IPR001270">
    <property type="entry name" value="ClpA/B"/>
</dbReference>
<dbReference type="Proteomes" id="UP000326924">
    <property type="component" value="Unassembled WGS sequence"/>
</dbReference>
<dbReference type="InterPro" id="IPR050130">
    <property type="entry name" value="ClpA_ClpB"/>
</dbReference>
<dbReference type="GO" id="GO:0034605">
    <property type="term" value="P:cellular response to heat"/>
    <property type="evidence" value="ECO:0007669"/>
    <property type="project" value="TreeGrafter"/>
</dbReference>
<sequence>MAEDMDLSNSDSETCSPKPCPEFKRTGKCNCIDKCKLWNNSKFTAELRLSTSEKSIGEVKQGKDTSTLDEDFWWEYISPDIYVDRPYYEPDTFAIWYLQELLNDENIDKDEVSTYLLRFETSLVAEAIKEHAECSLDPLFFAVAANRLDVVELLINYGCNVNAVNVRPESKMPLLAFAILHGHDLRDTTEIVRTLLAHGADPSVIGTELFSSLGEPGNSVKHYFPKSKNAAWCTESIWEALRTSLNITQKYLLNKATKLPIPSPRRKQVATAFHYESLFQVPFNLIGQDAAVQELITALLAHSLLDRTKPLVVVFAGPSGHGKTELARQMGALLSLPLCTIDCTEMYYKTDLLGPKAPYQGHEKGSLMNNFLSENAGKPCIVFLDEFEKCGEDVHEALLLPFDEGTYRDQRQSADAAIDCRKVIWILTTNCADEEIQKYYSQHEEELMDPLSLPLKDRMELISVLETRILKTILKPRFGAPFTGRITRVIPFFPFSPREQLIVGAKYLWALKKELAREISLCEADPYLLRHSSLTFESSDLEVYQVLVEGEYDRTLGARSISNAVKRKVKQEIVKEWLLKDALIEEMDNLQPLRKCNFKLGVRSIKEGEKTLVVRLEDGSV</sequence>
<dbReference type="PROSITE" id="PS50088">
    <property type="entry name" value="ANK_REPEAT"/>
    <property type="match status" value="1"/>
</dbReference>
<evidence type="ECO:0000256" key="3">
    <source>
        <dbReference type="PROSITE-ProRule" id="PRU00023"/>
    </source>
</evidence>
<dbReference type="Pfam" id="PF12796">
    <property type="entry name" value="Ank_2"/>
    <property type="match status" value="1"/>
</dbReference>
<dbReference type="EMBL" id="VXIS01000070">
    <property type="protein sequence ID" value="KAA8908219.1"/>
    <property type="molecule type" value="Genomic_DNA"/>
</dbReference>
<protein>
    <submittedName>
        <fullName evidence="5">P-loop containing nucleoside triphosphate hydrolase protein</fullName>
    </submittedName>
</protein>
<evidence type="ECO:0000313" key="5">
    <source>
        <dbReference type="EMBL" id="KAA8908219.1"/>
    </source>
</evidence>
<evidence type="ECO:0000256" key="1">
    <source>
        <dbReference type="ARBA" id="ARBA00022741"/>
    </source>
</evidence>
<evidence type="ECO:0000313" key="6">
    <source>
        <dbReference type="Proteomes" id="UP000326924"/>
    </source>
</evidence>
<gene>
    <name evidence="5" type="ORF">FN846DRAFT_906286</name>
</gene>
<reference evidence="5 6" key="1">
    <citation type="submission" date="2019-09" db="EMBL/GenBank/DDBJ databases">
        <title>Draft genome of the ectomycorrhizal ascomycete Sphaerosporella brunnea.</title>
        <authorList>
            <consortium name="DOE Joint Genome Institute"/>
            <person name="Benucci G.M."/>
            <person name="Marozzi G."/>
            <person name="Antonielli L."/>
            <person name="Sanchez S."/>
            <person name="Marco P."/>
            <person name="Wang X."/>
            <person name="Falini L.B."/>
            <person name="Barry K."/>
            <person name="Haridas S."/>
            <person name="Lipzen A."/>
            <person name="Labutti K."/>
            <person name="Grigoriev I.V."/>
            <person name="Murat C."/>
            <person name="Martin F."/>
            <person name="Albertini E."/>
            <person name="Donnini D."/>
            <person name="Bonito G."/>
        </authorList>
    </citation>
    <scope>NUCLEOTIDE SEQUENCE [LARGE SCALE GENOMIC DNA]</scope>
    <source>
        <strain evidence="5 6">Sb_GMNB300</strain>
    </source>
</reference>
<dbReference type="InterPro" id="IPR027417">
    <property type="entry name" value="P-loop_NTPase"/>
</dbReference>
<proteinExistence type="predicted"/>
<dbReference type="SUPFAM" id="SSF52540">
    <property type="entry name" value="P-loop containing nucleoside triphosphate hydrolases"/>
    <property type="match status" value="1"/>
</dbReference>
<keyword evidence="6" id="KW-1185">Reference proteome</keyword>
<organism evidence="5 6">
    <name type="scientific">Sphaerosporella brunnea</name>
    <dbReference type="NCBI Taxonomy" id="1250544"/>
    <lineage>
        <taxon>Eukaryota</taxon>
        <taxon>Fungi</taxon>
        <taxon>Dikarya</taxon>
        <taxon>Ascomycota</taxon>
        <taxon>Pezizomycotina</taxon>
        <taxon>Pezizomycetes</taxon>
        <taxon>Pezizales</taxon>
        <taxon>Pyronemataceae</taxon>
        <taxon>Sphaerosporella</taxon>
    </lineage>
</organism>
<dbReference type="InterPro" id="IPR003593">
    <property type="entry name" value="AAA+_ATPase"/>
</dbReference>
<keyword evidence="1" id="KW-0547">Nucleotide-binding</keyword>
<dbReference type="InterPro" id="IPR036770">
    <property type="entry name" value="Ankyrin_rpt-contain_sf"/>
</dbReference>
<dbReference type="PANTHER" id="PTHR11638">
    <property type="entry name" value="ATP-DEPENDENT CLP PROTEASE"/>
    <property type="match status" value="1"/>
</dbReference>
<dbReference type="SUPFAM" id="SSF48403">
    <property type="entry name" value="Ankyrin repeat"/>
    <property type="match status" value="1"/>
</dbReference>
<dbReference type="InterPro" id="IPR002110">
    <property type="entry name" value="Ankyrin_rpt"/>
</dbReference>
<feature type="domain" description="AAA+ ATPase" evidence="4">
    <location>
        <begin position="309"/>
        <end position="474"/>
    </location>
</feature>
<dbReference type="GO" id="GO:0005524">
    <property type="term" value="F:ATP binding"/>
    <property type="evidence" value="ECO:0007669"/>
    <property type="project" value="UniProtKB-KW"/>
</dbReference>
<dbReference type="PRINTS" id="PR00300">
    <property type="entry name" value="CLPPROTEASEA"/>
</dbReference>
<dbReference type="OrthoDB" id="47330at2759"/>
<dbReference type="InParanoid" id="A0A5J5EZE2"/>
<dbReference type="PROSITE" id="PS50297">
    <property type="entry name" value="ANK_REP_REGION"/>
    <property type="match status" value="1"/>
</dbReference>
<dbReference type="InterPro" id="IPR003959">
    <property type="entry name" value="ATPase_AAA_core"/>
</dbReference>
<accession>A0A5J5EZE2</accession>
<dbReference type="SMART" id="SM00382">
    <property type="entry name" value="AAA"/>
    <property type="match status" value="1"/>
</dbReference>
<comment type="caution">
    <text evidence="5">The sequence shown here is derived from an EMBL/GenBank/DDBJ whole genome shotgun (WGS) entry which is preliminary data.</text>
</comment>
<dbReference type="GO" id="GO:0016887">
    <property type="term" value="F:ATP hydrolysis activity"/>
    <property type="evidence" value="ECO:0007669"/>
    <property type="project" value="InterPro"/>
</dbReference>
<dbReference type="GO" id="GO:0005737">
    <property type="term" value="C:cytoplasm"/>
    <property type="evidence" value="ECO:0007669"/>
    <property type="project" value="TreeGrafter"/>
</dbReference>
<keyword evidence="5" id="KW-0378">Hydrolase</keyword>
<dbReference type="Gene3D" id="3.40.50.300">
    <property type="entry name" value="P-loop containing nucleotide triphosphate hydrolases"/>
    <property type="match status" value="1"/>
</dbReference>